<dbReference type="GO" id="GO:0005739">
    <property type="term" value="C:mitochondrion"/>
    <property type="evidence" value="ECO:0007669"/>
    <property type="project" value="UniProtKB-SubCell"/>
</dbReference>
<feature type="compositionally biased region" description="Polar residues" evidence="5">
    <location>
        <begin position="30"/>
        <end position="44"/>
    </location>
</feature>
<evidence type="ECO:0000256" key="2">
    <source>
        <dbReference type="ARBA" id="ARBA00023128"/>
    </source>
</evidence>
<dbReference type="EMBL" id="JANAWD010000003">
    <property type="protein sequence ID" value="KAJ3492144.1"/>
    <property type="molecule type" value="Genomic_DNA"/>
</dbReference>
<feature type="compositionally biased region" description="Basic residues" evidence="5">
    <location>
        <begin position="215"/>
        <end position="243"/>
    </location>
</feature>
<protein>
    <recommendedName>
        <fullName evidence="4">Small ribosomal subunit protein mS38</fullName>
    </recommendedName>
</protein>
<feature type="compositionally biased region" description="Low complexity" evidence="5">
    <location>
        <begin position="50"/>
        <end position="60"/>
    </location>
</feature>
<comment type="subcellular location">
    <subcellularLocation>
        <location evidence="1">Mitochondrion</location>
    </subcellularLocation>
</comment>
<sequence>MSVLSQLIRPLPAARRAYSVFTKPGGGRYFNSSKPSKVVTQTPASKTKDTSSSTEVSSSSTKDDATVSQSPVVPENKSLVPMSLPLANVPLPIHPPVNPQELKLHQFFSMHRPLLTVSQPVSSIFEPATHPFTWPPAASAEGTSFGTIDDPPEASPEADADAARQLARSFVVSRVGASLAWEDTLKRLGLDVTTGRADEVNMAQAEFEMLMDSTKRKRRKKMKKHKLKKRRRLSRAQRLKIGR</sequence>
<evidence type="ECO:0000313" key="7">
    <source>
        <dbReference type="EMBL" id="KAJ3492144.1"/>
    </source>
</evidence>
<evidence type="ECO:0000256" key="3">
    <source>
        <dbReference type="ARBA" id="ARBA00035647"/>
    </source>
</evidence>
<evidence type="ECO:0000256" key="4">
    <source>
        <dbReference type="ARBA" id="ARBA00035682"/>
    </source>
</evidence>
<dbReference type="AlphaFoldDB" id="A0AAD5YJL8"/>
<feature type="region of interest" description="Disordered" evidence="5">
    <location>
        <begin position="138"/>
        <end position="160"/>
    </location>
</feature>
<name>A0AAD5YJL8_9APHY</name>
<evidence type="ECO:0000313" key="8">
    <source>
        <dbReference type="Proteomes" id="UP001212997"/>
    </source>
</evidence>
<dbReference type="SMART" id="SM01155">
    <property type="entry name" value="DUF1713"/>
    <property type="match status" value="1"/>
</dbReference>
<accession>A0AAD5YJL8</accession>
<dbReference type="PANTHER" id="PTHR32035">
    <property type="entry name" value="AURORA KINASE A-INTERACTING PROTEIN"/>
    <property type="match status" value="1"/>
</dbReference>
<evidence type="ECO:0000259" key="6">
    <source>
        <dbReference type="SMART" id="SM01155"/>
    </source>
</evidence>
<dbReference type="InterPro" id="IPR013177">
    <property type="entry name" value="Ribosomal_mS38_C"/>
</dbReference>
<evidence type="ECO:0000256" key="1">
    <source>
        <dbReference type="ARBA" id="ARBA00004173"/>
    </source>
</evidence>
<feature type="region of interest" description="Disordered" evidence="5">
    <location>
        <begin position="24"/>
        <end position="74"/>
    </location>
</feature>
<comment type="caution">
    <text evidence="7">The sequence shown here is derived from an EMBL/GenBank/DDBJ whole genome shotgun (WGS) entry which is preliminary data.</text>
</comment>
<comment type="similarity">
    <text evidence="3">Belongs to the mitochondrion-specific ribosomal protein mS38 family.</text>
</comment>
<gene>
    <name evidence="7" type="ORF">NLI96_g225</name>
</gene>
<evidence type="ECO:0000256" key="5">
    <source>
        <dbReference type="SAM" id="MobiDB-lite"/>
    </source>
</evidence>
<keyword evidence="2" id="KW-0496">Mitochondrion</keyword>
<organism evidence="7 8">
    <name type="scientific">Meripilus lineatus</name>
    <dbReference type="NCBI Taxonomy" id="2056292"/>
    <lineage>
        <taxon>Eukaryota</taxon>
        <taxon>Fungi</taxon>
        <taxon>Dikarya</taxon>
        <taxon>Basidiomycota</taxon>
        <taxon>Agaricomycotina</taxon>
        <taxon>Agaricomycetes</taxon>
        <taxon>Polyporales</taxon>
        <taxon>Meripilaceae</taxon>
        <taxon>Meripilus</taxon>
    </lineage>
</organism>
<reference evidence="7" key="1">
    <citation type="submission" date="2022-07" db="EMBL/GenBank/DDBJ databases">
        <title>Genome Sequence of Physisporinus lineatus.</title>
        <authorList>
            <person name="Buettner E."/>
        </authorList>
    </citation>
    <scope>NUCLEOTIDE SEQUENCE</scope>
    <source>
        <strain evidence="7">VT162</strain>
    </source>
</reference>
<proteinExistence type="inferred from homology"/>
<feature type="domain" description="Ribosomal protein mS38 C-terminal" evidence="6">
    <location>
        <begin position="210"/>
        <end position="243"/>
    </location>
</feature>
<dbReference type="Proteomes" id="UP001212997">
    <property type="component" value="Unassembled WGS sequence"/>
</dbReference>
<feature type="compositionally biased region" description="Acidic residues" evidence="5">
    <location>
        <begin position="150"/>
        <end position="160"/>
    </location>
</feature>
<feature type="region of interest" description="Disordered" evidence="5">
    <location>
        <begin position="212"/>
        <end position="243"/>
    </location>
</feature>
<dbReference type="PANTHER" id="PTHR32035:SF3">
    <property type="entry name" value="SMALL RIBOSOMAL SUBUNIT PROTEIN MS38"/>
    <property type="match status" value="1"/>
</dbReference>
<dbReference type="Pfam" id="PF08213">
    <property type="entry name" value="COX24_C"/>
    <property type="match status" value="1"/>
</dbReference>
<keyword evidence="8" id="KW-1185">Reference proteome</keyword>